<evidence type="ECO:0000313" key="7">
    <source>
        <dbReference type="EMBL" id="ERL83388.1"/>
    </source>
</evidence>
<dbReference type="Gene3D" id="1.10.3710.10">
    <property type="entry name" value="DNA polymerase III clamp loader subunits, C-terminal domain"/>
    <property type="match status" value="1"/>
</dbReference>
<feature type="non-terminal residue" evidence="7">
    <location>
        <position position="1"/>
    </location>
</feature>
<dbReference type="Gene3D" id="1.10.8.60">
    <property type="match status" value="1"/>
</dbReference>
<dbReference type="FunFam" id="3.40.50.300:FF:000137">
    <property type="entry name" value="Replication-associated recombination protein A"/>
    <property type="match status" value="1"/>
</dbReference>
<evidence type="ECO:0000256" key="2">
    <source>
        <dbReference type="ARBA" id="ARBA00022705"/>
    </source>
</evidence>
<dbReference type="InterPro" id="IPR021886">
    <property type="entry name" value="MgsA_C"/>
</dbReference>
<reference evidence="7 8" key="1">
    <citation type="journal article" date="2013" name="Genome Biol.">
        <title>Draft genome of the mountain pine beetle, Dendroctonus ponderosae Hopkins, a major forest pest.</title>
        <authorList>
            <person name="Keeling C.I."/>
            <person name="Yuen M.M."/>
            <person name="Liao N.Y."/>
            <person name="Docking T.R."/>
            <person name="Chan S.K."/>
            <person name="Taylor G.A."/>
            <person name="Palmquist D.L."/>
            <person name="Jackman S.D."/>
            <person name="Nguyen A."/>
            <person name="Li M."/>
            <person name="Henderson H."/>
            <person name="Janes J.K."/>
            <person name="Zhao Y."/>
            <person name="Pandoh P."/>
            <person name="Moore R."/>
            <person name="Sperling F.A."/>
            <person name="Huber D.P."/>
            <person name="Birol I."/>
            <person name="Jones S.J."/>
            <person name="Bohlmann J."/>
        </authorList>
    </citation>
    <scope>NUCLEOTIDE SEQUENCE</scope>
</reference>
<dbReference type="InterPro" id="IPR008921">
    <property type="entry name" value="DNA_pol3_clamp-load_cplx_C"/>
</dbReference>
<evidence type="ECO:0000256" key="3">
    <source>
        <dbReference type="ARBA" id="ARBA00022741"/>
    </source>
</evidence>
<dbReference type="GO" id="GO:0016887">
    <property type="term" value="F:ATP hydrolysis activity"/>
    <property type="evidence" value="ECO:0007669"/>
    <property type="project" value="InterPro"/>
</dbReference>
<dbReference type="InterPro" id="IPR027417">
    <property type="entry name" value="P-loop_NTPase"/>
</dbReference>
<proteinExistence type="inferred from homology"/>
<dbReference type="SMART" id="SM00382">
    <property type="entry name" value="AAA"/>
    <property type="match status" value="1"/>
</dbReference>
<comment type="function">
    <text evidence="5">Functions as a modulator for initiation or reinitiation events during DNA polymerase delta-mediated DNA synthesis. Has an intrinsic ATPase activity that functions as a sensor of DNA damage or of arrested replication forks and regulates the extent of DNA synthesis.</text>
</comment>
<accession>U4TTZ8</accession>
<comment type="similarity">
    <text evidence="1">Belongs to the AAA ATPase family. RarA/MGS1/WRNIP1 subfamily.</text>
</comment>
<evidence type="ECO:0000256" key="1">
    <source>
        <dbReference type="ARBA" id="ARBA00008959"/>
    </source>
</evidence>
<dbReference type="Pfam" id="PF00004">
    <property type="entry name" value="AAA"/>
    <property type="match status" value="1"/>
</dbReference>
<organism evidence="7 8">
    <name type="scientific">Dendroctonus ponderosae</name>
    <name type="common">Mountain pine beetle</name>
    <dbReference type="NCBI Taxonomy" id="77166"/>
    <lineage>
        <taxon>Eukaryota</taxon>
        <taxon>Metazoa</taxon>
        <taxon>Ecdysozoa</taxon>
        <taxon>Arthropoda</taxon>
        <taxon>Hexapoda</taxon>
        <taxon>Insecta</taxon>
        <taxon>Pterygota</taxon>
        <taxon>Neoptera</taxon>
        <taxon>Endopterygota</taxon>
        <taxon>Coleoptera</taxon>
        <taxon>Polyphaga</taxon>
        <taxon>Cucujiformia</taxon>
        <taxon>Curculionidae</taxon>
        <taxon>Scolytinae</taxon>
        <taxon>Dendroctonus</taxon>
    </lineage>
</organism>
<dbReference type="AlphaFoldDB" id="U4TTZ8"/>
<dbReference type="GO" id="GO:0017116">
    <property type="term" value="F:single-stranded DNA helicase activity"/>
    <property type="evidence" value="ECO:0007669"/>
    <property type="project" value="TreeGrafter"/>
</dbReference>
<keyword evidence="2" id="KW-0235">DNA replication</keyword>
<dbReference type="GO" id="GO:0008047">
    <property type="term" value="F:enzyme activator activity"/>
    <property type="evidence" value="ECO:0007669"/>
    <property type="project" value="TreeGrafter"/>
</dbReference>
<dbReference type="Gene3D" id="1.20.272.10">
    <property type="match status" value="1"/>
</dbReference>
<dbReference type="Gene3D" id="3.40.50.300">
    <property type="entry name" value="P-loop containing nucleotide triphosphate hydrolases"/>
    <property type="match status" value="1"/>
</dbReference>
<protein>
    <recommendedName>
        <fullName evidence="6">AAA+ ATPase domain-containing protein</fullName>
    </recommendedName>
</protein>
<dbReference type="GO" id="GO:0006261">
    <property type="term" value="P:DNA-templated DNA replication"/>
    <property type="evidence" value="ECO:0007669"/>
    <property type="project" value="TreeGrafter"/>
</dbReference>
<dbReference type="InterPro" id="IPR051314">
    <property type="entry name" value="AAA_ATPase_RarA/MGS1/WRNIP1"/>
</dbReference>
<dbReference type="FunFam" id="1.10.3710.10:FF:000001">
    <property type="entry name" value="Replication-associated recombination protein A"/>
    <property type="match status" value="1"/>
</dbReference>
<feature type="domain" description="AAA+ ATPase" evidence="6">
    <location>
        <begin position="76"/>
        <end position="192"/>
    </location>
</feature>
<keyword evidence="3" id="KW-0547">Nucleotide-binding</keyword>
<dbReference type="GO" id="GO:0000731">
    <property type="term" value="P:DNA synthesis involved in DNA repair"/>
    <property type="evidence" value="ECO:0007669"/>
    <property type="project" value="TreeGrafter"/>
</dbReference>
<dbReference type="InterPro" id="IPR003593">
    <property type="entry name" value="AAA+_ATPase"/>
</dbReference>
<name>U4TTZ8_DENPD</name>
<dbReference type="PANTHER" id="PTHR13779">
    <property type="entry name" value="WERNER HELICASE-INTERACTING PROTEIN 1 FAMILY MEMBER"/>
    <property type="match status" value="1"/>
</dbReference>
<gene>
    <name evidence="7" type="ORF">D910_00338</name>
</gene>
<dbReference type="EMBL" id="KB630099">
    <property type="protein sequence ID" value="ERL83388.1"/>
    <property type="molecule type" value="Genomic_DNA"/>
</dbReference>
<dbReference type="InterPro" id="IPR032423">
    <property type="entry name" value="AAA_assoc_2"/>
</dbReference>
<dbReference type="InterPro" id="IPR003959">
    <property type="entry name" value="ATPase_AAA_core"/>
</dbReference>
<dbReference type="CDD" id="cd00009">
    <property type="entry name" value="AAA"/>
    <property type="match status" value="1"/>
</dbReference>
<evidence type="ECO:0000313" key="8">
    <source>
        <dbReference type="Proteomes" id="UP000030742"/>
    </source>
</evidence>
<dbReference type="PANTHER" id="PTHR13779:SF7">
    <property type="entry name" value="ATPASE WRNIP1"/>
    <property type="match status" value="1"/>
</dbReference>
<dbReference type="Pfam" id="PF12002">
    <property type="entry name" value="MgsA_C"/>
    <property type="match status" value="1"/>
</dbReference>
<dbReference type="STRING" id="77166.U4TTZ8"/>
<dbReference type="GO" id="GO:0005524">
    <property type="term" value="F:ATP binding"/>
    <property type="evidence" value="ECO:0007669"/>
    <property type="project" value="UniProtKB-KW"/>
</dbReference>
<keyword evidence="4" id="KW-0067">ATP-binding</keyword>
<dbReference type="SUPFAM" id="SSF48019">
    <property type="entry name" value="post-AAA+ oligomerization domain-like"/>
    <property type="match status" value="1"/>
</dbReference>
<evidence type="ECO:0000259" key="6">
    <source>
        <dbReference type="SMART" id="SM00382"/>
    </source>
</evidence>
<evidence type="ECO:0000256" key="4">
    <source>
        <dbReference type="ARBA" id="ARBA00022840"/>
    </source>
</evidence>
<dbReference type="Proteomes" id="UP000030742">
    <property type="component" value="Unassembled WGS sequence"/>
</dbReference>
<evidence type="ECO:0000256" key="5">
    <source>
        <dbReference type="ARBA" id="ARBA00056113"/>
    </source>
</evidence>
<dbReference type="FunFam" id="1.20.272.10:FF:000001">
    <property type="entry name" value="Putative AAA family ATPase"/>
    <property type="match status" value="1"/>
</dbReference>
<dbReference type="GO" id="GO:0003677">
    <property type="term" value="F:DNA binding"/>
    <property type="evidence" value="ECO:0007669"/>
    <property type="project" value="InterPro"/>
</dbReference>
<dbReference type="Pfam" id="PF16193">
    <property type="entry name" value="AAA_assoc_2"/>
    <property type="match status" value="1"/>
</dbReference>
<dbReference type="CDD" id="cd18139">
    <property type="entry name" value="HLD_clamp_RarA"/>
    <property type="match status" value="1"/>
</dbReference>
<dbReference type="Gene3D" id="2.50.20.10">
    <property type="entry name" value="Lipoprotein localisation LolA/LolB/LppX"/>
    <property type="match status" value="1"/>
</dbReference>
<sequence length="474" mass="52455">SGTIKSFTAVEQDGQRSAYALKGEQNASVDDAKFKFTPPKGPLAARMRPVTLAEYIGQQHLLAPGKPLPRAIEAGQLHSMILWGPPGTGKTTLAELIGRYADADVERISAVTSGIKEIREAIERARQNRNAGRRTILFVDEVHRFNKSQQDAFLPHIEDGTITFIGATTENPSFELNSALLSRARVYLLKGLTADDIEKVIDQAMNNADRGYAGQNIRISPQTRRMLAELVNGDARRALNSIEMMADMAEIDEQGVRVLTTELLNEISGERSARFDNKGDRYYDLISALHKSVRGSAPDAALYWYARIITAGGDPLYVARRLLAIASEDVGNADPRAMQIAIAAWDCFTRVGPAEGERAIAQAIVYLACAPKSNAVYTAFKAAMRDAKEQTDYDVPEHLRNAPTKLMKEMGLGAEYRYAHDEPNAYAAGENYFPPEMAKTQYYYPTARGMEGKIGEKLAWLTEQDQNSPTKRYR</sequence>
<dbReference type="SUPFAM" id="SSF52540">
    <property type="entry name" value="P-loop containing nucleoside triphosphate hydrolases"/>
    <property type="match status" value="1"/>
</dbReference>
<dbReference type="OrthoDB" id="10265467at2759"/>
<dbReference type="FunFam" id="1.10.8.60:FF:000029">
    <property type="entry name" value="Replication-associated recombination protein A"/>
    <property type="match status" value="1"/>
</dbReference>